<keyword evidence="7" id="KW-0539">Nucleus</keyword>
<organism evidence="10 11">
    <name type="scientific">Chaetoceros tenuissimus</name>
    <dbReference type="NCBI Taxonomy" id="426638"/>
    <lineage>
        <taxon>Eukaryota</taxon>
        <taxon>Sar</taxon>
        <taxon>Stramenopiles</taxon>
        <taxon>Ochrophyta</taxon>
        <taxon>Bacillariophyta</taxon>
        <taxon>Coscinodiscophyceae</taxon>
        <taxon>Chaetocerotophycidae</taxon>
        <taxon>Chaetocerotales</taxon>
        <taxon>Chaetocerotaceae</taxon>
        <taxon>Chaetoceros</taxon>
    </lineage>
</organism>
<dbReference type="PANTHER" id="PTHR13007">
    <property type="entry name" value="PRE-MRNA SPLICING FACTOR-RELATED"/>
    <property type="match status" value="1"/>
</dbReference>
<gene>
    <name evidence="10" type="ORF">CTEN210_09289</name>
</gene>
<dbReference type="InterPro" id="IPR036285">
    <property type="entry name" value="PRP4-like_sf"/>
</dbReference>
<feature type="region of interest" description="Disordered" evidence="8">
    <location>
        <begin position="15"/>
        <end position="132"/>
    </location>
</feature>
<comment type="similarity">
    <text evidence="2">Belongs to the PRP18 family.</text>
</comment>
<feature type="compositionally biased region" description="Basic and acidic residues" evidence="8">
    <location>
        <begin position="56"/>
        <end position="70"/>
    </location>
</feature>
<dbReference type="InterPro" id="IPR004098">
    <property type="entry name" value="Prp18"/>
</dbReference>
<evidence type="ECO:0000256" key="4">
    <source>
        <dbReference type="ARBA" id="ARBA00022664"/>
    </source>
</evidence>
<protein>
    <recommendedName>
        <fullName evidence="3">Pre-mRNA-splicing factor 18</fullName>
    </recommendedName>
</protein>
<keyword evidence="6" id="KW-0508">mRNA splicing</keyword>
<sequence length="391" mass="44992">MDLLKKELERKRKALKGYSKDIAASTSTKKRYLKAGELKKFQEEQEEQERQKRKTDHGNSMDMKRQRREPDDNEYTSSISDEGKTEVKAKQEESQDVASIHVSKDEDNDSTKDDATSTTNASKSTLKNNMSSEEITNALRELGIPIQLFGETTDEQRYQRLQEALESKKAMMAGISENDDFKLGQGHGIRNPFLEKDKDDDNANANTSHNRKDKIEESKKEKKEEEDIDLEKDPHRGIHKFFKTQLKQWEQDLVDRPDAVKKSLSGRNETKTLKQCKDYIRPLFKLCKKRTLDENITLHLKNIVLHCQEGEFVKANDSYMDLSIGRAAWPIGVTMVGIHARSGRAKIESSNVAHVMNSESQRKYLTSVKRLMTYCQKKRTDVAPSKKVVNF</sequence>
<feature type="region of interest" description="Disordered" evidence="8">
    <location>
        <begin position="179"/>
        <end position="230"/>
    </location>
</feature>
<evidence type="ECO:0000259" key="9">
    <source>
        <dbReference type="Pfam" id="PF02840"/>
    </source>
</evidence>
<evidence type="ECO:0000256" key="1">
    <source>
        <dbReference type="ARBA" id="ARBA00004123"/>
    </source>
</evidence>
<dbReference type="InterPro" id="IPR039979">
    <property type="entry name" value="PRPF18"/>
</dbReference>
<reference evidence="10 11" key="1">
    <citation type="journal article" date="2021" name="Sci. Rep.">
        <title>The genome of the diatom Chaetoceros tenuissimus carries an ancient integrated fragment of an extant virus.</title>
        <authorList>
            <person name="Hongo Y."/>
            <person name="Kimura K."/>
            <person name="Takaki Y."/>
            <person name="Yoshida Y."/>
            <person name="Baba S."/>
            <person name="Kobayashi G."/>
            <person name="Nagasaki K."/>
            <person name="Hano T."/>
            <person name="Tomaru Y."/>
        </authorList>
    </citation>
    <scope>NUCLEOTIDE SEQUENCE [LARGE SCALE GENOMIC DNA]</scope>
    <source>
        <strain evidence="10 11">NIES-3715</strain>
    </source>
</reference>
<feature type="compositionally biased region" description="Basic and acidic residues" evidence="8">
    <location>
        <begin position="102"/>
        <end position="115"/>
    </location>
</feature>
<dbReference type="GO" id="GO:0071021">
    <property type="term" value="C:U2-type post-spliceosomal complex"/>
    <property type="evidence" value="ECO:0007669"/>
    <property type="project" value="TreeGrafter"/>
</dbReference>
<dbReference type="GO" id="GO:0000350">
    <property type="term" value="P:generation of catalytic spliceosome for second transesterification step"/>
    <property type="evidence" value="ECO:0007669"/>
    <property type="project" value="TreeGrafter"/>
</dbReference>
<keyword evidence="5" id="KW-0747">Spliceosome</keyword>
<dbReference type="Gene3D" id="4.10.280.110">
    <property type="entry name" value="Pre-mRNA processing factor 4 domain"/>
    <property type="match status" value="1"/>
</dbReference>
<dbReference type="SUPFAM" id="SSF47938">
    <property type="entry name" value="Functional domain of the splicing factor Prp18"/>
    <property type="match status" value="1"/>
</dbReference>
<evidence type="ECO:0000256" key="5">
    <source>
        <dbReference type="ARBA" id="ARBA00022728"/>
    </source>
</evidence>
<feature type="compositionally biased region" description="Basic and acidic residues" evidence="8">
    <location>
        <begin position="81"/>
        <end position="93"/>
    </location>
</feature>
<proteinExistence type="inferred from homology"/>
<evidence type="ECO:0000313" key="10">
    <source>
        <dbReference type="EMBL" id="GFH52813.1"/>
    </source>
</evidence>
<feature type="compositionally biased region" description="Polar residues" evidence="8">
    <location>
        <begin position="116"/>
        <end position="132"/>
    </location>
</feature>
<dbReference type="PANTHER" id="PTHR13007:SF19">
    <property type="entry name" value="PRE-MRNA-SPLICING FACTOR 18"/>
    <property type="match status" value="1"/>
</dbReference>
<keyword evidence="11" id="KW-1185">Reference proteome</keyword>
<comment type="subcellular location">
    <subcellularLocation>
        <location evidence="1">Nucleus</location>
    </subcellularLocation>
</comment>
<dbReference type="Pfam" id="PF02840">
    <property type="entry name" value="Prp18"/>
    <property type="match status" value="1"/>
</dbReference>
<dbReference type="EMBL" id="BLLK01000046">
    <property type="protein sequence ID" value="GFH52813.1"/>
    <property type="molecule type" value="Genomic_DNA"/>
</dbReference>
<dbReference type="GO" id="GO:0005682">
    <property type="term" value="C:U5 snRNP"/>
    <property type="evidence" value="ECO:0007669"/>
    <property type="project" value="TreeGrafter"/>
</dbReference>
<dbReference type="Gene3D" id="1.20.940.10">
    <property type="entry name" value="Functional domain of the splicing factor Prp18"/>
    <property type="match status" value="1"/>
</dbReference>
<evidence type="ECO:0000256" key="7">
    <source>
        <dbReference type="ARBA" id="ARBA00023242"/>
    </source>
</evidence>
<evidence type="ECO:0000256" key="2">
    <source>
        <dbReference type="ARBA" id="ARBA00008137"/>
    </source>
</evidence>
<feature type="compositionally biased region" description="Basic and acidic residues" evidence="8">
    <location>
        <begin position="34"/>
        <end position="43"/>
    </location>
</feature>
<evidence type="ECO:0000256" key="8">
    <source>
        <dbReference type="SAM" id="MobiDB-lite"/>
    </source>
</evidence>
<dbReference type="SUPFAM" id="SSF158230">
    <property type="entry name" value="PRP4-like"/>
    <property type="match status" value="1"/>
</dbReference>
<name>A0AAD3CVN1_9STRA</name>
<evidence type="ECO:0000256" key="3">
    <source>
        <dbReference type="ARBA" id="ARBA00018242"/>
    </source>
</evidence>
<keyword evidence="4" id="KW-0507">mRNA processing</keyword>
<dbReference type="AlphaFoldDB" id="A0AAD3CVN1"/>
<feature type="compositionally biased region" description="Basic and acidic residues" evidence="8">
    <location>
        <begin position="213"/>
        <end position="230"/>
    </location>
</feature>
<dbReference type="GO" id="GO:0046540">
    <property type="term" value="C:U4/U6 x U5 tri-snRNP complex"/>
    <property type="evidence" value="ECO:0007669"/>
    <property type="project" value="TreeGrafter"/>
</dbReference>
<feature type="domain" description="Prp18" evidence="9">
    <location>
        <begin position="240"/>
        <end position="379"/>
    </location>
</feature>
<accession>A0AAD3CVN1</accession>
<evidence type="ECO:0000313" key="11">
    <source>
        <dbReference type="Proteomes" id="UP001054902"/>
    </source>
</evidence>
<comment type="caution">
    <text evidence="10">The sequence shown here is derived from an EMBL/GenBank/DDBJ whole genome shotgun (WGS) entry which is preliminary data.</text>
</comment>
<evidence type="ECO:0000256" key="6">
    <source>
        <dbReference type="ARBA" id="ARBA00023187"/>
    </source>
</evidence>
<dbReference type="Proteomes" id="UP001054902">
    <property type="component" value="Unassembled WGS sequence"/>
</dbReference>